<dbReference type="Proteomes" id="UP000765509">
    <property type="component" value="Unassembled WGS sequence"/>
</dbReference>
<dbReference type="InterPro" id="IPR007855">
    <property type="entry name" value="RDRP"/>
</dbReference>
<dbReference type="GO" id="GO:0031380">
    <property type="term" value="C:nuclear RNA-directed RNA polymerase complex"/>
    <property type="evidence" value="ECO:0007669"/>
    <property type="project" value="TreeGrafter"/>
</dbReference>
<dbReference type="EC" id="2.7.7.48" evidence="1"/>
<keyword evidence="1" id="KW-0694">RNA-binding</keyword>
<dbReference type="EMBL" id="AVOT02043653">
    <property type="protein sequence ID" value="MBW0539060.1"/>
    <property type="molecule type" value="Genomic_DNA"/>
</dbReference>
<keyword evidence="1" id="KW-0696">RNA-directed RNA polymerase</keyword>
<evidence type="ECO:0000259" key="2">
    <source>
        <dbReference type="Pfam" id="PF05183"/>
    </source>
</evidence>
<feature type="non-terminal residue" evidence="3">
    <location>
        <position position="1"/>
    </location>
</feature>
<comment type="catalytic activity">
    <reaction evidence="1">
        <text>RNA(n) + a ribonucleoside 5'-triphosphate = RNA(n+1) + diphosphate</text>
        <dbReference type="Rhea" id="RHEA:21248"/>
        <dbReference type="Rhea" id="RHEA-COMP:14527"/>
        <dbReference type="Rhea" id="RHEA-COMP:17342"/>
        <dbReference type="ChEBI" id="CHEBI:33019"/>
        <dbReference type="ChEBI" id="CHEBI:61557"/>
        <dbReference type="ChEBI" id="CHEBI:140395"/>
        <dbReference type="EC" id="2.7.7.48"/>
    </reaction>
</comment>
<proteinExistence type="inferred from homology"/>
<keyword evidence="1" id="KW-0548">Nucleotidyltransferase</keyword>
<feature type="domain" description="RDRP core" evidence="2">
    <location>
        <begin position="418"/>
        <end position="532"/>
    </location>
</feature>
<comment type="caution">
    <text evidence="3">The sequence shown here is derived from an EMBL/GenBank/DDBJ whole genome shotgun (WGS) entry which is preliminary data.</text>
</comment>
<keyword evidence="1" id="KW-0808">Transferase</keyword>
<evidence type="ECO:0000313" key="4">
    <source>
        <dbReference type="Proteomes" id="UP000765509"/>
    </source>
</evidence>
<evidence type="ECO:0000256" key="1">
    <source>
        <dbReference type="RuleBase" id="RU363098"/>
    </source>
</evidence>
<dbReference type="PANTHER" id="PTHR23079">
    <property type="entry name" value="RNA-DEPENDENT RNA POLYMERASE"/>
    <property type="match status" value="1"/>
</dbReference>
<name>A0A9Q3FK88_9BASI</name>
<reference evidence="3" key="1">
    <citation type="submission" date="2021-03" db="EMBL/GenBank/DDBJ databases">
        <title>Draft genome sequence of rust myrtle Austropuccinia psidii MF-1, a brazilian biotype.</title>
        <authorList>
            <person name="Quecine M.C."/>
            <person name="Pachon D.M.R."/>
            <person name="Bonatelli M.L."/>
            <person name="Correr F.H."/>
            <person name="Franceschini L.M."/>
            <person name="Leite T.F."/>
            <person name="Margarido G.R.A."/>
            <person name="Almeida C.A."/>
            <person name="Ferrarezi J.A."/>
            <person name="Labate C.A."/>
        </authorList>
    </citation>
    <scope>NUCLEOTIDE SEQUENCE</scope>
    <source>
        <strain evidence="3">MF-1</strain>
    </source>
</reference>
<sequence length="533" mass="61706">MNFDVRLIDSNNFRQNRYKNRNHRHGSLLSSLANNGFSSENCWILTFPTIEFGQGFLNLVNQIKLEEFGFSSKVRFEQSTIRIKDTYQRKIKVPHPSLIAKLKTNDFRSPEDERKLHHEHKKDPSSFKFVLSSIAFGRLDKPTIFDACFCSEYTQSFVSSLTGLDSHCTISINQTSSQIIISSFPDHPAFQQFIKISCKTVKRIEANSPSILLWLDYSPLFCEEFVESWFNAYATSPTRQTRKSGFNANQLKILPFVSRLMRITFKEDEDCNTFLHHSNRFKLPRINHIVREVRNEPIYTPDNLGKLEDVKKSFSLAISFQLDKLLYSTLLSPIEIMELSKLLRDFDPDTLEGALMNLVDDLTHELEENQFKARPNFRIEAVASKFSIALQAAQSNKSTLFHRRLQSQDNFKCRAVTITPTGMILEGPNVEQSNSILRRYDYSPCFIRVAVREEDFSSHHHDREIDGAKFLRERYFPLFSSGLKIAGRTFDFLGYSSSALKDHQAWFVCPFKHRGIVMTAHQIRHNMGDFSKV</sequence>
<accession>A0A9Q3FK88</accession>
<dbReference type="GO" id="GO:0003723">
    <property type="term" value="F:RNA binding"/>
    <property type="evidence" value="ECO:0007669"/>
    <property type="project" value="UniProtKB-KW"/>
</dbReference>
<dbReference type="GO" id="GO:0003968">
    <property type="term" value="F:RNA-directed RNA polymerase activity"/>
    <property type="evidence" value="ECO:0007669"/>
    <property type="project" value="UniProtKB-KW"/>
</dbReference>
<protein>
    <recommendedName>
        <fullName evidence="1">RNA-dependent RNA polymerase</fullName>
        <ecNumber evidence="1">2.7.7.48</ecNumber>
    </recommendedName>
</protein>
<dbReference type="InterPro" id="IPR057596">
    <property type="entry name" value="RDRP_core"/>
</dbReference>
<dbReference type="GO" id="GO:0030422">
    <property type="term" value="P:siRNA processing"/>
    <property type="evidence" value="ECO:0007669"/>
    <property type="project" value="TreeGrafter"/>
</dbReference>
<dbReference type="AlphaFoldDB" id="A0A9Q3FK88"/>
<keyword evidence="4" id="KW-1185">Reference proteome</keyword>
<comment type="similarity">
    <text evidence="1">Belongs to the RdRP family.</text>
</comment>
<organism evidence="3 4">
    <name type="scientific">Austropuccinia psidii MF-1</name>
    <dbReference type="NCBI Taxonomy" id="1389203"/>
    <lineage>
        <taxon>Eukaryota</taxon>
        <taxon>Fungi</taxon>
        <taxon>Dikarya</taxon>
        <taxon>Basidiomycota</taxon>
        <taxon>Pucciniomycotina</taxon>
        <taxon>Pucciniomycetes</taxon>
        <taxon>Pucciniales</taxon>
        <taxon>Sphaerophragmiaceae</taxon>
        <taxon>Austropuccinia</taxon>
    </lineage>
</organism>
<dbReference type="OrthoDB" id="6513042at2759"/>
<evidence type="ECO:0000313" key="3">
    <source>
        <dbReference type="EMBL" id="MBW0539060.1"/>
    </source>
</evidence>
<dbReference type="PANTHER" id="PTHR23079:SF55">
    <property type="entry name" value="RNA-DIRECTED RNA POLYMERASE"/>
    <property type="match status" value="1"/>
</dbReference>
<gene>
    <name evidence="3" type="ORF">O181_078775</name>
</gene>
<dbReference type="Pfam" id="PF05183">
    <property type="entry name" value="RdRP"/>
    <property type="match status" value="1"/>
</dbReference>